<dbReference type="InterPro" id="IPR014729">
    <property type="entry name" value="Rossmann-like_a/b/a_fold"/>
</dbReference>
<evidence type="ECO:0000256" key="4">
    <source>
        <dbReference type="ARBA" id="ARBA00022741"/>
    </source>
</evidence>
<dbReference type="PANTHER" id="PTHR43766:SF1">
    <property type="entry name" value="TRYPTOPHAN--TRNA LIGASE, MITOCHONDRIAL"/>
    <property type="match status" value="1"/>
</dbReference>
<dbReference type="EC" id="6.1.1.2" evidence="2 9"/>
<dbReference type="GO" id="GO:0005829">
    <property type="term" value="C:cytosol"/>
    <property type="evidence" value="ECO:0007669"/>
    <property type="project" value="TreeGrafter"/>
</dbReference>
<dbReference type="PANTHER" id="PTHR43766">
    <property type="entry name" value="TRYPTOPHAN--TRNA LIGASE, MITOCHONDRIAL"/>
    <property type="match status" value="1"/>
</dbReference>
<evidence type="ECO:0000313" key="11">
    <source>
        <dbReference type="EMBL" id="SKA23039.1"/>
    </source>
</evidence>
<reference evidence="12" key="1">
    <citation type="submission" date="2017-02" db="EMBL/GenBank/DDBJ databases">
        <authorList>
            <person name="Varghese N."/>
            <person name="Submissions S."/>
        </authorList>
    </citation>
    <scope>NUCLEOTIDE SEQUENCE [LARGE SCALE GENOMIC DNA]</scope>
    <source>
        <strain evidence="12">ATCC BAA-34</strain>
    </source>
</reference>
<dbReference type="GO" id="GO:0005524">
    <property type="term" value="F:ATP binding"/>
    <property type="evidence" value="ECO:0007669"/>
    <property type="project" value="UniProtKB-KW"/>
</dbReference>
<dbReference type="InterPro" id="IPR001412">
    <property type="entry name" value="aa-tRNA-synth_I_CS"/>
</dbReference>
<dbReference type="PRINTS" id="PR01039">
    <property type="entry name" value="TRNASYNTHTRP"/>
</dbReference>
<dbReference type="InterPro" id="IPR002306">
    <property type="entry name" value="Trp-tRNA-ligase"/>
</dbReference>
<accession>A0A1T4S424</accession>
<dbReference type="Pfam" id="PF00579">
    <property type="entry name" value="tRNA-synt_1b"/>
    <property type="match status" value="1"/>
</dbReference>
<dbReference type="RefSeq" id="WP_078791494.1">
    <property type="nucleotide sequence ID" value="NZ_FUWR01000030.1"/>
</dbReference>
<dbReference type="GO" id="GO:0006436">
    <property type="term" value="P:tryptophanyl-tRNA aminoacylation"/>
    <property type="evidence" value="ECO:0007669"/>
    <property type="project" value="UniProtKB-UniRule"/>
</dbReference>
<dbReference type="InterPro" id="IPR002305">
    <property type="entry name" value="aa-tRNA-synth_Ic"/>
</dbReference>
<evidence type="ECO:0000256" key="8">
    <source>
        <dbReference type="ARBA" id="ARBA00049929"/>
    </source>
</evidence>
<evidence type="ECO:0000256" key="5">
    <source>
        <dbReference type="ARBA" id="ARBA00022840"/>
    </source>
</evidence>
<keyword evidence="4 10" id="KW-0547">Nucleotide-binding</keyword>
<evidence type="ECO:0000256" key="10">
    <source>
        <dbReference type="RuleBase" id="RU363036"/>
    </source>
</evidence>
<dbReference type="NCBIfam" id="TIGR00233">
    <property type="entry name" value="trpS"/>
    <property type="match status" value="1"/>
</dbReference>
<gene>
    <name evidence="11" type="ORF">SAMN02745119_03241</name>
</gene>
<dbReference type="CDD" id="cd00806">
    <property type="entry name" value="TrpRS_core"/>
    <property type="match status" value="1"/>
</dbReference>
<evidence type="ECO:0000256" key="1">
    <source>
        <dbReference type="ARBA" id="ARBA00005594"/>
    </source>
</evidence>
<keyword evidence="7 10" id="KW-0030">Aminoacyl-tRNA synthetase</keyword>
<dbReference type="Gene3D" id="1.10.240.10">
    <property type="entry name" value="Tyrosyl-Transfer RNA Synthetase"/>
    <property type="match status" value="1"/>
</dbReference>
<dbReference type="PROSITE" id="PS00178">
    <property type="entry name" value="AA_TRNA_LIGASE_I"/>
    <property type="match status" value="1"/>
</dbReference>
<proteinExistence type="inferred from homology"/>
<evidence type="ECO:0000256" key="6">
    <source>
        <dbReference type="ARBA" id="ARBA00022917"/>
    </source>
</evidence>
<evidence type="ECO:0000256" key="2">
    <source>
        <dbReference type="ARBA" id="ARBA00013161"/>
    </source>
</evidence>
<name>A0A1T4S424_9BACT</name>
<dbReference type="EMBL" id="FUWR01000030">
    <property type="protein sequence ID" value="SKA23039.1"/>
    <property type="molecule type" value="Genomic_DNA"/>
</dbReference>
<dbReference type="Gene3D" id="3.40.50.620">
    <property type="entry name" value="HUPs"/>
    <property type="match status" value="1"/>
</dbReference>
<evidence type="ECO:0000256" key="3">
    <source>
        <dbReference type="ARBA" id="ARBA00022598"/>
    </source>
</evidence>
<sequence length="328" mass="37283">MQKQRVVSGMRPTGRLHIGHYHGVLENWIKIQEQFDCFFFVADWHSLTTEYAETSGIKGSAREMVLDWIAFGLDPNKCIIFEQSQVAQHAELNLILGMITPVSWLERNPTYKEMLDNIEQRDLSTFGFLGYPVLMAADIILYKSTRVPVGHDQLPHLEITREIARRFNHLYNCQVFPEPEALLTETPKLLGLDGRKMSKSYNNSIYLSETAEETAAKIKGMVTDTQRIRRADPGDPEQCVAFNLHRIYVPQDKLDEIIPACKNAEIGCVDCKKILTQCLNERLAPCRARREEIAQDASFVDDLLAEGSRKAAKVASETMLEVRAALRV</sequence>
<protein>
    <recommendedName>
        <fullName evidence="2 9">Tryptophan--tRNA ligase</fullName>
        <ecNumber evidence="2 9">6.1.1.2</ecNumber>
    </recommendedName>
</protein>
<keyword evidence="6 10" id="KW-0648">Protein biosynthesis</keyword>
<keyword evidence="5 10" id="KW-0067">ATP-binding</keyword>
<keyword evidence="3 10" id="KW-0436">Ligase</keyword>
<dbReference type="FunFam" id="1.10.240.10:FF:000005">
    <property type="entry name" value="Tryptophan--tRNA ligase"/>
    <property type="match status" value="1"/>
</dbReference>
<organism evidence="11 12">
    <name type="scientific">Trichlorobacter thiogenes</name>
    <dbReference type="NCBI Taxonomy" id="115783"/>
    <lineage>
        <taxon>Bacteria</taxon>
        <taxon>Pseudomonadati</taxon>
        <taxon>Thermodesulfobacteriota</taxon>
        <taxon>Desulfuromonadia</taxon>
        <taxon>Geobacterales</taxon>
        <taxon>Geobacteraceae</taxon>
        <taxon>Trichlorobacter</taxon>
    </lineage>
</organism>
<evidence type="ECO:0000256" key="9">
    <source>
        <dbReference type="NCBIfam" id="TIGR00233"/>
    </source>
</evidence>
<evidence type="ECO:0000313" key="12">
    <source>
        <dbReference type="Proteomes" id="UP000190102"/>
    </source>
</evidence>
<dbReference type="SUPFAM" id="SSF52374">
    <property type="entry name" value="Nucleotidylyl transferase"/>
    <property type="match status" value="1"/>
</dbReference>
<dbReference type="GO" id="GO:0004830">
    <property type="term" value="F:tryptophan-tRNA ligase activity"/>
    <property type="evidence" value="ECO:0007669"/>
    <property type="project" value="UniProtKB-UniRule"/>
</dbReference>
<keyword evidence="12" id="KW-1185">Reference proteome</keyword>
<dbReference type="InterPro" id="IPR050203">
    <property type="entry name" value="Trp-tRNA_synthetase"/>
</dbReference>
<dbReference type="STRING" id="115783.SAMN02745119_03241"/>
<dbReference type="AlphaFoldDB" id="A0A1T4S424"/>
<comment type="catalytic activity">
    <reaction evidence="8">
        <text>tRNA(Trp) + L-tryptophan + ATP = L-tryptophyl-tRNA(Trp) + AMP + diphosphate + H(+)</text>
        <dbReference type="Rhea" id="RHEA:24080"/>
        <dbReference type="Rhea" id="RHEA-COMP:9671"/>
        <dbReference type="Rhea" id="RHEA-COMP:9705"/>
        <dbReference type="ChEBI" id="CHEBI:15378"/>
        <dbReference type="ChEBI" id="CHEBI:30616"/>
        <dbReference type="ChEBI" id="CHEBI:33019"/>
        <dbReference type="ChEBI" id="CHEBI:57912"/>
        <dbReference type="ChEBI" id="CHEBI:78442"/>
        <dbReference type="ChEBI" id="CHEBI:78535"/>
        <dbReference type="ChEBI" id="CHEBI:456215"/>
        <dbReference type="EC" id="6.1.1.2"/>
    </reaction>
</comment>
<dbReference type="Proteomes" id="UP000190102">
    <property type="component" value="Unassembled WGS sequence"/>
</dbReference>
<evidence type="ECO:0000256" key="7">
    <source>
        <dbReference type="ARBA" id="ARBA00023146"/>
    </source>
</evidence>
<dbReference type="OrthoDB" id="9801042at2"/>
<comment type="similarity">
    <text evidence="1 10">Belongs to the class-I aminoacyl-tRNA synthetase family.</text>
</comment>